<evidence type="ECO:0000256" key="10">
    <source>
        <dbReference type="SAM" id="Phobius"/>
    </source>
</evidence>
<dbReference type="PROSITE" id="PS00107">
    <property type="entry name" value="PROTEIN_KINASE_ATP"/>
    <property type="match status" value="1"/>
</dbReference>
<dbReference type="EC" id="2.7.11.1" evidence="1"/>
<feature type="binding site" evidence="9">
    <location>
        <position position="41"/>
    </location>
    <ligand>
        <name>ATP</name>
        <dbReference type="ChEBI" id="CHEBI:30616"/>
    </ligand>
</feature>
<keyword evidence="10" id="KW-0812">Transmembrane</keyword>
<reference evidence="12" key="2">
    <citation type="journal article" date="2019" name="Genome Biol. Evol.">
        <title>Day and night: Metabolic profiles and evolutionary relationships of six axenic non-marine cyanobacteria.</title>
        <authorList>
            <person name="Will S.E."/>
            <person name="Henke P."/>
            <person name="Boedeker C."/>
            <person name="Huang S."/>
            <person name="Brinkmann H."/>
            <person name="Rohde M."/>
            <person name="Jarek M."/>
            <person name="Friedl T."/>
            <person name="Seufert S."/>
            <person name="Schumacher M."/>
            <person name="Overmann J."/>
            <person name="Neumann-Schaal M."/>
            <person name="Petersen J."/>
        </authorList>
    </citation>
    <scope>NUCLEOTIDE SEQUENCE [LARGE SCALE GENOMIC DNA]</scope>
    <source>
        <strain evidence="12">PCC 7102</strain>
    </source>
</reference>
<feature type="transmembrane region" description="Helical" evidence="10">
    <location>
        <begin position="631"/>
        <end position="649"/>
    </location>
</feature>
<evidence type="ECO:0000256" key="7">
    <source>
        <dbReference type="ARBA" id="ARBA00047899"/>
    </source>
</evidence>
<dbReference type="InterPro" id="IPR017441">
    <property type="entry name" value="Protein_kinase_ATP_BS"/>
</dbReference>
<evidence type="ECO:0000256" key="9">
    <source>
        <dbReference type="PROSITE-ProRule" id="PRU10141"/>
    </source>
</evidence>
<keyword evidence="2" id="KW-0723">Serine/threonine-protein kinase</keyword>
<evidence type="ECO:0000256" key="8">
    <source>
        <dbReference type="ARBA" id="ARBA00048679"/>
    </source>
</evidence>
<accession>A0A3S1CG23</accession>
<keyword evidence="13" id="KW-1185">Reference proteome</keyword>
<keyword evidence="4 9" id="KW-0547">Nucleotide-binding</keyword>
<dbReference type="GO" id="GO:0004674">
    <property type="term" value="F:protein serine/threonine kinase activity"/>
    <property type="evidence" value="ECO:0007669"/>
    <property type="project" value="UniProtKB-KW"/>
</dbReference>
<comment type="catalytic activity">
    <reaction evidence="8">
        <text>L-seryl-[protein] + ATP = O-phospho-L-seryl-[protein] + ADP + H(+)</text>
        <dbReference type="Rhea" id="RHEA:17989"/>
        <dbReference type="Rhea" id="RHEA-COMP:9863"/>
        <dbReference type="Rhea" id="RHEA-COMP:11604"/>
        <dbReference type="ChEBI" id="CHEBI:15378"/>
        <dbReference type="ChEBI" id="CHEBI:29999"/>
        <dbReference type="ChEBI" id="CHEBI:30616"/>
        <dbReference type="ChEBI" id="CHEBI:83421"/>
        <dbReference type="ChEBI" id="CHEBI:456216"/>
        <dbReference type="EC" id="2.7.11.1"/>
    </reaction>
</comment>
<dbReference type="OrthoDB" id="428645at2"/>
<feature type="transmembrane region" description="Helical" evidence="10">
    <location>
        <begin position="655"/>
        <end position="678"/>
    </location>
</feature>
<dbReference type="InterPro" id="IPR000719">
    <property type="entry name" value="Prot_kinase_dom"/>
</dbReference>
<keyword evidence="3" id="KW-0808">Transferase</keyword>
<dbReference type="AlphaFoldDB" id="A0A3S1CG23"/>
<dbReference type="PANTHER" id="PTHR24363">
    <property type="entry name" value="SERINE/THREONINE PROTEIN KINASE"/>
    <property type="match status" value="1"/>
</dbReference>
<comment type="caution">
    <text evidence="12">The sequence shown here is derived from an EMBL/GenBank/DDBJ whole genome shotgun (WGS) entry which is preliminary data.</text>
</comment>
<dbReference type="SUPFAM" id="SSF56112">
    <property type="entry name" value="Protein kinase-like (PK-like)"/>
    <property type="match status" value="1"/>
</dbReference>
<dbReference type="GO" id="GO:0005524">
    <property type="term" value="F:ATP binding"/>
    <property type="evidence" value="ECO:0007669"/>
    <property type="project" value="UniProtKB-UniRule"/>
</dbReference>
<sequence>MLNSLQDGRYRIIAAIGGGGFGRIYVAEDTRRPGNPRCVVKHLQPASRELNFLELARRLFNTEAEILEQLGRHEQIPQLLAYFEENEEFYLVQEFIDGISLSDELVNNAKFDEAQVIVLLQDILSILVFVHAHNCIHRDIKPSNLIRRASDGKLVLIDFGAVKQIRQLPNNSGQSEMSVAIGTQGYMPNEQSGGKPRLNSDIYALGIVAIQAITGLRPSKLPEDPNTGEIVWRHQARVSNKLADIIDKMVRYDYRTRYQSATEVLQALQEITNPDLANKRYTWKQFYRSGLSIIGASWLITIALVLGVRELKLFQPLELAAYDRMMRLRFTTEFYQSLSYEEQANQNTDRNLLVVNVGDENISNDTINKLLIKLQSYKPSVIGLNLYKPQQKLVAFNREKNNQNNNIIGVCSLGSSSQPAILPPSLPIENIGFNDVLIDDDNIVRRSLLFANPDISKKCTTNYSFAALLATQFLQQKGLQANFTPKGEWKIGQVSIQPLNSNSGGYRRTPDARGYEIMLDYHSVSKVAQEVTVDEVLANRINPESVKDRIIIVGTSISKSNPGFYTPYSQRRRISGVELQAQAVSQILNAVTDNRPLLKIWSEYEQIAWISFWALAGGILSWPLRRFWVLFPSKVAILLVLLVTTFYIFTQSGWVPLIAPALALIITGWMVAGLRVYLNKHQLKIRTPRTSISRIQKQVGDSQLITVPPISILQGSGNTVLEGESRANQIARYTITCEQGQQLTLDLLEGDINIKVIDPDGITIATAITTAMNQTTQWQGLVSTRGDFILEVATINESHYSVNVSLQ</sequence>
<proteinExistence type="predicted"/>
<dbReference type="CDD" id="cd14014">
    <property type="entry name" value="STKc_PknB_like"/>
    <property type="match status" value="1"/>
</dbReference>
<evidence type="ECO:0000313" key="13">
    <source>
        <dbReference type="Proteomes" id="UP000271624"/>
    </source>
</evidence>
<protein>
    <recommendedName>
        <fullName evidence="1">non-specific serine/threonine protein kinase</fullName>
        <ecNumber evidence="1">2.7.11.1</ecNumber>
    </recommendedName>
</protein>
<keyword evidence="6 9" id="KW-0067">ATP-binding</keyword>
<dbReference type="InterPro" id="IPR007890">
    <property type="entry name" value="CHASE2"/>
</dbReference>
<evidence type="ECO:0000256" key="5">
    <source>
        <dbReference type="ARBA" id="ARBA00022777"/>
    </source>
</evidence>
<dbReference type="Proteomes" id="UP000271624">
    <property type="component" value="Unassembled WGS sequence"/>
</dbReference>
<dbReference type="Gene3D" id="1.10.510.10">
    <property type="entry name" value="Transferase(Phosphotransferase) domain 1"/>
    <property type="match status" value="1"/>
</dbReference>
<dbReference type="PROSITE" id="PS50011">
    <property type="entry name" value="PROTEIN_KINASE_DOM"/>
    <property type="match status" value="1"/>
</dbReference>
<dbReference type="SMART" id="SM01080">
    <property type="entry name" value="CHASE2"/>
    <property type="match status" value="1"/>
</dbReference>
<evidence type="ECO:0000256" key="2">
    <source>
        <dbReference type="ARBA" id="ARBA00022527"/>
    </source>
</evidence>
<evidence type="ECO:0000256" key="6">
    <source>
        <dbReference type="ARBA" id="ARBA00022840"/>
    </source>
</evidence>
<feature type="domain" description="Protein kinase" evidence="11">
    <location>
        <begin position="10"/>
        <end position="276"/>
    </location>
</feature>
<dbReference type="SMART" id="SM00220">
    <property type="entry name" value="S_TKc"/>
    <property type="match status" value="1"/>
</dbReference>
<evidence type="ECO:0000256" key="3">
    <source>
        <dbReference type="ARBA" id="ARBA00022679"/>
    </source>
</evidence>
<reference evidence="12" key="1">
    <citation type="submission" date="2018-12" db="EMBL/GenBank/DDBJ databases">
        <authorList>
            <person name="Will S."/>
            <person name="Neumann-Schaal M."/>
            <person name="Henke P."/>
        </authorList>
    </citation>
    <scope>NUCLEOTIDE SEQUENCE</scope>
    <source>
        <strain evidence="12">PCC 7102</strain>
    </source>
</reference>
<gene>
    <name evidence="12" type="ORF">DSM106972_061340</name>
</gene>
<evidence type="ECO:0000259" key="11">
    <source>
        <dbReference type="PROSITE" id="PS50011"/>
    </source>
</evidence>
<dbReference type="Gene3D" id="3.30.200.20">
    <property type="entry name" value="Phosphorylase Kinase, domain 1"/>
    <property type="match status" value="1"/>
</dbReference>
<dbReference type="Gene3D" id="2.60.120.380">
    <property type="match status" value="1"/>
</dbReference>
<keyword evidence="5" id="KW-0418">Kinase</keyword>
<dbReference type="PANTHER" id="PTHR24363:SF0">
    <property type="entry name" value="SERINE_THREONINE KINASE LIKE DOMAIN CONTAINING 1"/>
    <property type="match status" value="1"/>
</dbReference>
<feature type="transmembrane region" description="Helical" evidence="10">
    <location>
        <begin position="607"/>
        <end position="624"/>
    </location>
</feature>
<name>A0A3S1CG23_9CYAN</name>
<feature type="transmembrane region" description="Helical" evidence="10">
    <location>
        <begin position="286"/>
        <end position="308"/>
    </location>
</feature>
<evidence type="ECO:0000313" key="12">
    <source>
        <dbReference type="EMBL" id="RUT02059.1"/>
    </source>
</evidence>
<dbReference type="InterPro" id="IPR011009">
    <property type="entry name" value="Kinase-like_dom_sf"/>
</dbReference>
<organism evidence="12 13">
    <name type="scientific">Dulcicalothrix desertica PCC 7102</name>
    <dbReference type="NCBI Taxonomy" id="232991"/>
    <lineage>
        <taxon>Bacteria</taxon>
        <taxon>Bacillati</taxon>
        <taxon>Cyanobacteriota</taxon>
        <taxon>Cyanophyceae</taxon>
        <taxon>Nostocales</taxon>
        <taxon>Calotrichaceae</taxon>
        <taxon>Dulcicalothrix</taxon>
    </lineage>
</organism>
<dbReference type="RefSeq" id="WP_127084360.1">
    <property type="nucleotide sequence ID" value="NZ_RSCL01000017.1"/>
</dbReference>
<evidence type="ECO:0000256" key="4">
    <source>
        <dbReference type="ARBA" id="ARBA00022741"/>
    </source>
</evidence>
<keyword evidence="10" id="KW-1133">Transmembrane helix</keyword>
<dbReference type="Pfam" id="PF00069">
    <property type="entry name" value="Pkinase"/>
    <property type="match status" value="1"/>
</dbReference>
<dbReference type="EMBL" id="RSCL01000017">
    <property type="protein sequence ID" value="RUT02059.1"/>
    <property type="molecule type" value="Genomic_DNA"/>
</dbReference>
<dbReference type="Pfam" id="PF05226">
    <property type="entry name" value="CHASE2"/>
    <property type="match status" value="1"/>
</dbReference>
<comment type="catalytic activity">
    <reaction evidence="7">
        <text>L-threonyl-[protein] + ATP = O-phospho-L-threonyl-[protein] + ADP + H(+)</text>
        <dbReference type="Rhea" id="RHEA:46608"/>
        <dbReference type="Rhea" id="RHEA-COMP:11060"/>
        <dbReference type="Rhea" id="RHEA-COMP:11605"/>
        <dbReference type="ChEBI" id="CHEBI:15378"/>
        <dbReference type="ChEBI" id="CHEBI:30013"/>
        <dbReference type="ChEBI" id="CHEBI:30616"/>
        <dbReference type="ChEBI" id="CHEBI:61977"/>
        <dbReference type="ChEBI" id="CHEBI:456216"/>
        <dbReference type="EC" id="2.7.11.1"/>
    </reaction>
</comment>
<evidence type="ECO:0000256" key="1">
    <source>
        <dbReference type="ARBA" id="ARBA00012513"/>
    </source>
</evidence>
<keyword evidence="10" id="KW-0472">Membrane</keyword>